<reference evidence="2 3" key="1">
    <citation type="submission" date="2016-05" db="EMBL/GenBank/DDBJ databases">
        <title>Draft Genome Sequence of Algibacter sp. Strain SK-16 Isolated from the Surface Water of Aburatsubo Inlet.</title>
        <authorList>
            <person name="Wong S.-K."/>
            <person name="Yoshizawa S."/>
            <person name="Nakajima Y."/>
            <person name="Ogura Y."/>
            <person name="Tetsuya H."/>
            <person name="Hamasaki K."/>
        </authorList>
    </citation>
    <scope>NUCLEOTIDE SEQUENCE [LARGE SCALE GENOMIC DNA]</scope>
    <source>
        <strain evidence="2 3">SK-16</strain>
    </source>
</reference>
<dbReference type="AlphaFoldDB" id="A0A1E5T7P2"/>
<proteinExistence type="predicted"/>
<dbReference type="InterPro" id="IPR025959">
    <property type="entry name" value="Winged_HTH_dom"/>
</dbReference>
<dbReference type="Proteomes" id="UP000095713">
    <property type="component" value="Unassembled WGS sequence"/>
</dbReference>
<gene>
    <name evidence="2" type="ORF">A8C32_18395</name>
</gene>
<evidence type="ECO:0000313" key="3">
    <source>
        <dbReference type="Proteomes" id="UP000095713"/>
    </source>
</evidence>
<dbReference type="RefSeq" id="WP_069830893.1">
    <property type="nucleotide sequence ID" value="NZ_MDJD01000048.1"/>
</dbReference>
<protein>
    <recommendedName>
        <fullName evidence="1">Winged helix-turn helix domain-containing protein</fullName>
    </recommendedName>
</protein>
<sequence length="81" mass="9691">MKRKITEEVHDGLSERLNDQEQGFLSYVQAVQWVKETYGIEYKYNTLRDYMIDFFGTKIKQPRKSHIKKSQEAVTDFLKLT</sequence>
<comment type="caution">
    <text evidence="2">The sequence shown here is derived from an EMBL/GenBank/DDBJ whole genome shotgun (WGS) entry which is preliminary data.</text>
</comment>
<keyword evidence="3" id="KW-1185">Reference proteome</keyword>
<accession>A0A1E5T7P2</accession>
<organism evidence="2 3">
    <name type="scientific">Flavivirga aquatica</name>
    <dbReference type="NCBI Taxonomy" id="1849968"/>
    <lineage>
        <taxon>Bacteria</taxon>
        <taxon>Pseudomonadati</taxon>
        <taxon>Bacteroidota</taxon>
        <taxon>Flavobacteriia</taxon>
        <taxon>Flavobacteriales</taxon>
        <taxon>Flavobacteriaceae</taxon>
        <taxon>Flavivirga</taxon>
    </lineage>
</organism>
<dbReference type="EMBL" id="MDJD01000048">
    <property type="protein sequence ID" value="OEK07404.1"/>
    <property type="molecule type" value="Genomic_DNA"/>
</dbReference>
<name>A0A1E5T7P2_9FLAO</name>
<evidence type="ECO:0000259" key="1">
    <source>
        <dbReference type="Pfam" id="PF13592"/>
    </source>
</evidence>
<feature type="domain" description="Winged helix-turn helix" evidence="1">
    <location>
        <begin position="23"/>
        <end position="79"/>
    </location>
</feature>
<evidence type="ECO:0000313" key="2">
    <source>
        <dbReference type="EMBL" id="OEK07404.1"/>
    </source>
</evidence>
<dbReference type="OrthoDB" id="677437at2"/>
<dbReference type="Pfam" id="PF13592">
    <property type="entry name" value="HTH_33"/>
    <property type="match status" value="1"/>
</dbReference>